<evidence type="ECO:0000256" key="1">
    <source>
        <dbReference type="ARBA" id="ARBA00016056"/>
    </source>
</evidence>
<dbReference type="Pfam" id="PF02221">
    <property type="entry name" value="E1_DerP2_DerF2"/>
    <property type="match status" value="1"/>
</dbReference>
<dbReference type="InterPro" id="IPR003172">
    <property type="entry name" value="ML_dom"/>
</dbReference>
<evidence type="ECO:0000313" key="4">
    <source>
        <dbReference type="Proteomes" id="UP000615446"/>
    </source>
</evidence>
<dbReference type="Proteomes" id="UP000615446">
    <property type="component" value="Unassembled WGS sequence"/>
</dbReference>
<dbReference type="EMBL" id="BLAL01000160">
    <property type="protein sequence ID" value="GES86513.1"/>
    <property type="molecule type" value="Genomic_DNA"/>
</dbReference>
<evidence type="ECO:0000259" key="2">
    <source>
        <dbReference type="Pfam" id="PF02221"/>
    </source>
</evidence>
<gene>
    <name evidence="3" type="ORF">RCL2_001356800</name>
</gene>
<feature type="domain" description="MD-2-related lipid-recognition" evidence="2">
    <location>
        <begin position="35"/>
        <end position="159"/>
    </location>
</feature>
<protein>
    <recommendedName>
        <fullName evidence="1">Phosphatidylglycerol/phosphatidylinositol transfer protein</fullName>
    </recommendedName>
</protein>
<evidence type="ECO:0000313" key="3">
    <source>
        <dbReference type="EMBL" id="GES86513.1"/>
    </source>
</evidence>
<sequence length="186" mass="20890">MTFDLIWSNGLLIKKICSCYFEHLKRRQDALTGFKPCSGNFPNAITTYSNSPNPLIEGQIATGRIAGKATVPIVNGALYNLTAFYEKQQTFQHIFDFCGIFVIPHGLTCPINGDYDFTINFPVETTVNDPINTSVTYDMTVLITNPYDINLSCIEGKLTFTPHLSINLFFLQFKSLDKLNDRNTLA</sequence>
<name>A0A8H3LDJ4_9GLOM</name>
<accession>A0A8H3LDJ4</accession>
<organism evidence="3 4">
    <name type="scientific">Rhizophagus clarus</name>
    <dbReference type="NCBI Taxonomy" id="94130"/>
    <lineage>
        <taxon>Eukaryota</taxon>
        <taxon>Fungi</taxon>
        <taxon>Fungi incertae sedis</taxon>
        <taxon>Mucoromycota</taxon>
        <taxon>Glomeromycotina</taxon>
        <taxon>Glomeromycetes</taxon>
        <taxon>Glomerales</taxon>
        <taxon>Glomeraceae</taxon>
        <taxon>Rhizophagus</taxon>
    </lineage>
</organism>
<dbReference type="OrthoDB" id="2333638at2759"/>
<dbReference type="InterPro" id="IPR014756">
    <property type="entry name" value="Ig_E-set"/>
</dbReference>
<dbReference type="AlphaFoldDB" id="A0A8H3LDJ4"/>
<dbReference type="SUPFAM" id="SSF81296">
    <property type="entry name" value="E set domains"/>
    <property type="match status" value="1"/>
</dbReference>
<proteinExistence type="predicted"/>
<comment type="caution">
    <text evidence="3">The sequence shown here is derived from an EMBL/GenBank/DDBJ whole genome shotgun (WGS) entry which is preliminary data.</text>
</comment>
<reference evidence="3" key="1">
    <citation type="submission" date="2019-10" db="EMBL/GenBank/DDBJ databases">
        <title>Conservation and host-specific expression of non-tandemly repeated heterogenous ribosome RNA gene in arbuscular mycorrhizal fungi.</title>
        <authorList>
            <person name="Maeda T."/>
            <person name="Kobayashi Y."/>
            <person name="Nakagawa T."/>
            <person name="Ezawa T."/>
            <person name="Yamaguchi K."/>
            <person name="Bino T."/>
            <person name="Nishimoto Y."/>
            <person name="Shigenobu S."/>
            <person name="Kawaguchi M."/>
        </authorList>
    </citation>
    <scope>NUCLEOTIDE SEQUENCE</scope>
    <source>
        <strain evidence="3">HR1</strain>
    </source>
</reference>